<protein>
    <recommendedName>
        <fullName evidence="8">Thymidylate kinase</fullName>
        <ecNumber evidence="8">2.7.4.9</ecNumber>
    </recommendedName>
    <alternativeName>
        <fullName evidence="8">dTMP kinase</fullName>
    </alternativeName>
</protein>
<evidence type="ECO:0000256" key="7">
    <source>
        <dbReference type="ARBA" id="ARBA00048743"/>
    </source>
</evidence>
<dbReference type="EMBL" id="RAWE01000025">
    <property type="protein sequence ID" value="RKH04766.1"/>
    <property type="molecule type" value="Genomic_DNA"/>
</dbReference>
<evidence type="ECO:0000256" key="2">
    <source>
        <dbReference type="ARBA" id="ARBA00022679"/>
    </source>
</evidence>
<feature type="domain" description="Thymidylate kinase-like" evidence="9">
    <location>
        <begin position="5"/>
        <end position="153"/>
    </location>
</feature>
<feature type="binding site" evidence="8">
    <location>
        <begin position="7"/>
        <end position="14"/>
    </location>
    <ligand>
        <name>ATP</name>
        <dbReference type="ChEBI" id="CHEBI:30616"/>
    </ligand>
</feature>
<keyword evidence="5 8" id="KW-0418">Kinase</keyword>
<sequence length="560" mass="61916">MFIVFEGIDGSGKTTLSNRVARELRRAGLTVRHVREDGRLASPVSEGLRRFTRDPLHLALTPVAELLLYAAREAQLLEEVTRPALAEHDVVIADRFLYTAEVLARFGRGLPEAEVRPVLDTCQRGLHPDRVFLIDVDPAIARARRRASKLLAKDRSTPSRKGLTGTGLQARLRAGYRSLAVASPERWSIIENTDVPLDEQVTRLVEDVLRARRGEAPLFHAGLTRPTVPVRSLPEARGRFLARLDGWTVDEPGLAAWFLAGMEGQDVEARRALLAERCPELIAHGLAGLTHPAAWEWRHRLEAAAPEHVLASLTDDASDTPEAWHLRERWEARAPEAVAASLTGLDSERAWLMRDRLSRTAPEPVMVSLSGLDSARAWDERWRWLSSRGGDAAFADEGVARALCRSLRGVDSERAWEWRERAMAVAPDAVLRSLEGLDSPRAWALREQHAARAPKAVIGSLTGLDVPAAWKLRETFGVACEEVLDSLTGMDVPAAWRLRTVLADTWPSATVKSLGLLAATARGQALTLELLERHPHDFALLRQAARTASQLEEEPRHGVA</sequence>
<dbReference type="GO" id="GO:0006235">
    <property type="term" value="P:dTTP biosynthetic process"/>
    <property type="evidence" value="ECO:0007669"/>
    <property type="project" value="UniProtKB-UniRule"/>
</dbReference>
<dbReference type="GO" id="GO:0004798">
    <property type="term" value="F:dTMP kinase activity"/>
    <property type="evidence" value="ECO:0007669"/>
    <property type="project" value="UniProtKB-UniRule"/>
</dbReference>
<evidence type="ECO:0000256" key="6">
    <source>
        <dbReference type="ARBA" id="ARBA00022840"/>
    </source>
</evidence>
<evidence type="ECO:0000256" key="5">
    <source>
        <dbReference type="ARBA" id="ARBA00022777"/>
    </source>
</evidence>
<dbReference type="NCBIfam" id="TIGR00041">
    <property type="entry name" value="DTMP_kinase"/>
    <property type="match status" value="1"/>
</dbReference>
<keyword evidence="2 8" id="KW-0808">Transferase</keyword>
<dbReference type="HAMAP" id="MF_00165">
    <property type="entry name" value="Thymidylate_kinase"/>
    <property type="match status" value="1"/>
</dbReference>
<dbReference type="PANTHER" id="PTHR10344">
    <property type="entry name" value="THYMIDYLATE KINASE"/>
    <property type="match status" value="1"/>
</dbReference>
<name>A0A3A8KB80_9BACT</name>
<comment type="function">
    <text evidence="8">Phosphorylation of dTMP to form dTDP in both de novo and salvage pathways of dTTP synthesis.</text>
</comment>
<comment type="caution">
    <text evidence="10">The sequence shown here is derived from an EMBL/GenBank/DDBJ whole genome shotgun (WGS) entry which is preliminary data.</text>
</comment>
<evidence type="ECO:0000313" key="10">
    <source>
        <dbReference type="EMBL" id="RKH04766.1"/>
    </source>
</evidence>
<dbReference type="RefSeq" id="WP_120602292.1">
    <property type="nucleotide sequence ID" value="NZ_JABFJX010000577.1"/>
</dbReference>
<organism evidence="10 11">
    <name type="scientific">Corallococcus carmarthensis</name>
    <dbReference type="NCBI Taxonomy" id="2316728"/>
    <lineage>
        <taxon>Bacteria</taxon>
        <taxon>Pseudomonadati</taxon>
        <taxon>Myxococcota</taxon>
        <taxon>Myxococcia</taxon>
        <taxon>Myxococcales</taxon>
        <taxon>Cystobacterineae</taxon>
        <taxon>Myxococcaceae</taxon>
        <taxon>Corallococcus</taxon>
    </lineage>
</organism>
<keyword evidence="4 8" id="KW-0547">Nucleotide-binding</keyword>
<dbReference type="Pfam" id="PF02223">
    <property type="entry name" value="Thymidylate_kin"/>
    <property type="match status" value="1"/>
</dbReference>
<dbReference type="EC" id="2.7.4.9" evidence="8"/>
<dbReference type="OrthoDB" id="9774907at2"/>
<evidence type="ECO:0000256" key="8">
    <source>
        <dbReference type="HAMAP-Rule" id="MF_00165"/>
    </source>
</evidence>
<evidence type="ECO:0000256" key="4">
    <source>
        <dbReference type="ARBA" id="ARBA00022741"/>
    </source>
</evidence>
<evidence type="ECO:0000313" key="11">
    <source>
        <dbReference type="Proteomes" id="UP000268313"/>
    </source>
</evidence>
<keyword evidence="6 8" id="KW-0067">ATP-binding</keyword>
<accession>A0A3A8KB80</accession>
<keyword evidence="11" id="KW-1185">Reference proteome</keyword>
<dbReference type="GO" id="GO:0005524">
    <property type="term" value="F:ATP binding"/>
    <property type="evidence" value="ECO:0007669"/>
    <property type="project" value="UniProtKB-UniRule"/>
</dbReference>
<dbReference type="GO" id="GO:0005829">
    <property type="term" value="C:cytosol"/>
    <property type="evidence" value="ECO:0007669"/>
    <property type="project" value="TreeGrafter"/>
</dbReference>
<dbReference type="InterPro" id="IPR027417">
    <property type="entry name" value="P-loop_NTPase"/>
</dbReference>
<dbReference type="InterPro" id="IPR039430">
    <property type="entry name" value="Thymidylate_kin-like_dom"/>
</dbReference>
<dbReference type="AlphaFoldDB" id="A0A3A8KB80"/>
<evidence type="ECO:0000259" key="9">
    <source>
        <dbReference type="Pfam" id="PF02223"/>
    </source>
</evidence>
<evidence type="ECO:0000256" key="3">
    <source>
        <dbReference type="ARBA" id="ARBA00022727"/>
    </source>
</evidence>
<dbReference type="InterPro" id="IPR018094">
    <property type="entry name" value="Thymidylate_kinase"/>
</dbReference>
<dbReference type="GO" id="GO:0006227">
    <property type="term" value="P:dUDP biosynthetic process"/>
    <property type="evidence" value="ECO:0007669"/>
    <property type="project" value="TreeGrafter"/>
</dbReference>
<evidence type="ECO:0000256" key="1">
    <source>
        <dbReference type="ARBA" id="ARBA00009776"/>
    </source>
</evidence>
<gene>
    <name evidence="8 10" type="primary">tmk</name>
    <name evidence="10" type="ORF">D7X32_10005</name>
</gene>
<dbReference type="GO" id="GO:0006233">
    <property type="term" value="P:dTDP biosynthetic process"/>
    <property type="evidence" value="ECO:0007669"/>
    <property type="project" value="InterPro"/>
</dbReference>
<comment type="similarity">
    <text evidence="1 8">Belongs to the thymidylate kinase family.</text>
</comment>
<keyword evidence="3 8" id="KW-0545">Nucleotide biosynthesis</keyword>
<reference evidence="11" key="1">
    <citation type="submission" date="2018-09" db="EMBL/GenBank/DDBJ databases">
        <authorList>
            <person name="Livingstone P.G."/>
            <person name="Whitworth D.E."/>
        </authorList>
    </citation>
    <scope>NUCLEOTIDE SEQUENCE [LARGE SCALE GENOMIC DNA]</scope>
    <source>
        <strain evidence="11">CA043D</strain>
    </source>
</reference>
<dbReference type="Proteomes" id="UP000268313">
    <property type="component" value="Unassembled WGS sequence"/>
</dbReference>
<dbReference type="Gene3D" id="3.40.50.300">
    <property type="entry name" value="P-loop containing nucleotide triphosphate hydrolases"/>
    <property type="match status" value="1"/>
</dbReference>
<proteinExistence type="inferred from homology"/>
<dbReference type="PANTHER" id="PTHR10344:SF4">
    <property type="entry name" value="UMP-CMP KINASE 2, MITOCHONDRIAL"/>
    <property type="match status" value="1"/>
</dbReference>
<dbReference type="CDD" id="cd01672">
    <property type="entry name" value="TMPK"/>
    <property type="match status" value="1"/>
</dbReference>
<comment type="catalytic activity">
    <reaction evidence="7 8">
        <text>dTMP + ATP = dTDP + ADP</text>
        <dbReference type="Rhea" id="RHEA:13517"/>
        <dbReference type="ChEBI" id="CHEBI:30616"/>
        <dbReference type="ChEBI" id="CHEBI:58369"/>
        <dbReference type="ChEBI" id="CHEBI:63528"/>
        <dbReference type="ChEBI" id="CHEBI:456216"/>
        <dbReference type="EC" id="2.7.4.9"/>
    </reaction>
</comment>
<dbReference type="SUPFAM" id="SSF52540">
    <property type="entry name" value="P-loop containing nucleoside triphosphate hydrolases"/>
    <property type="match status" value="1"/>
</dbReference>